<feature type="region of interest" description="Disordered" evidence="1">
    <location>
        <begin position="67"/>
        <end position="97"/>
    </location>
</feature>
<dbReference type="Proteomes" id="UP000812013">
    <property type="component" value="Unassembled WGS sequence"/>
</dbReference>
<dbReference type="EMBL" id="WTFF01000039">
    <property type="protein sequence ID" value="MBW5481928.1"/>
    <property type="molecule type" value="Genomic_DNA"/>
</dbReference>
<evidence type="ECO:0000256" key="1">
    <source>
        <dbReference type="SAM" id="MobiDB-lite"/>
    </source>
</evidence>
<keyword evidence="3" id="KW-1185">Reference proteome</keyword>
<evidence type="ECO:0000313" key="3">
    <source>
        <dbReference type="Proteomes" id="UP000812013"/>
    </source>
</evidence>
<evidence type="ECO:0000313" key="2">
    <source>
        <dbReference type="EMBL" id="MBW5481928.1"/>
    </source>
</evidence>
<comment type="caution">
    <text evidence="2">The sequence shown here is derived from an EMBL/GenBank/DDBJ whole genome shotgun (WGS) entry which is preliminary data.</text>
</comment>
<proteinExistence type="predicted"/>
<reference evidence="2 3" key="1">
    <citation type="submission" date="2019-12" db="EMBL/GenBank/DDBJ databases">
        <title>Genome sequence of Streptomyces bambusae.</title>
        <authorList>
            <person name="Bansal K."/>
            <person name="Choksket S."/>
            <person name="Korpole S."/>
            <person name="Patil P.B."/>
        </authorList>
    </citation>
    <scope>NUCLEOTIDE SEQUENCE [LARGE SCALE GENOMIC DNA]</scope>
    <source>
        <strain evidence="2 3">SK60</strain>
    </source>
</reference>
<feature type="non-terminal residue" evidence="2">
    <location>
        <position position="97"/>
    </location>
</feature>
<organism evidence="2 3">
    <name type="scientific">Streptomyces bambusae</name>
    <dbReference type="NCBI Taxonomy" id="1550616"/>
    <lineage>
        <taxon>Bacteria</taxon>
        <taxon>Bacillati</taxon>
        <taxon>Actinomycetota</taxon>
        <taxon>Actinomycetes</taxon>
        <taxon>Kitasatosporales</taxon>
        <taxon>Streptomycetaceae</taxon>
        <taxon>Streptomyces</taxon>
    </lineage>
</organism>
<sequence length="97" mass="10422">MQTAMSELASYIRGLTALLDPGAGWYGEFLRRDPDGVRACLDGSALPPWDVLESLLQDLAEVRGPDAAAQHTRRAAGLRRAAAAGYDRRPGGAEDLR</sequence>
<protein>
    <submittedName>
        <fullName evidence="2">Uncharacterized protein</fullName>
    </submittedName>
</protein>
<accession>A0ABS6Z2F8</accession>
<gene>
    <name evidence="2" type="ORF">GPJ59_08550</name>
</gene>
<name>A0ABS6Z2F8_9ACTN</name>
<feature type="compositionally biased region" description="Basic and acidic residues" evidence="1">
    <location>
        <begin position="86"/>
        <end position="97"/>
    </location>
</feature>